<comment type="similarity">
    <text evidence="1">Belongs to the SurE nucleotidase family.</text>
</comment>
<dbReference type="EMBL" id="KB822720">
    <property type="protein sequence ID" value="ETN40892.1"/>
    <property type="molecule type" value="Genomic_DNA"/>
</dbReference>
<evidence type="ECO:0000256" key="5">
    <source>
        <dbReference type="SAM" id="SignalP"/>
    </source>
</evidence>
<dbReference type="GO" id="GO:0046872">
    <property type="term" value="F:metal ion binding"/>
    <property type="evidence" value="ECO:0007669"/>
    <property type="project" value="UniProtKB-KW"/>
</dbReference>
<dbReference type="InterPro" id="IPR036523">
    <property type="entry name" value="SurE-like_sf"/>
</dbReference>
<dbReference type="RefSeq" id="XP_008717735.1">
    <property type="nucleotide sequence ID" value="XM_008719513.1"/>
</dbReference>
<dbReference type="GO" id="GO:0008252">
    <property type="term" value="F:nucleotidase activity"/>
    <property type="evidence" value="ECO:0007669"/>
    <property type="project" value="InterPro"/>
</dbReference>
<name>W2RWV4_CYPE1</name>
<dbReference type="eggNOG" id="ENOG502RXS5">
    <property type="taxonomic scope" value="Eukaryota"/>
</dbReference>
<evidence type="ECO:0000313" key="7">
    <source>
        <dbReference type="EMBL" id="ETN40892.1"/>
    </source>
</evidence>
<keyword evidence="3" id="KW-0378">Hydrolase</keyword>
<evidence type="ECO:0000313" key="8">
    <source>
        <dbReference type="Proteomes" id="UP000030752"/>
    </source>
</evidence>
<dbReference type="Proteomes" id="UP000030752">
    <property type="component" value="Unassembled WGS sequence"/>
</dbReference>
<dbReference type="HOGENOM" id="CLU_045192_0_1_1"/>
<evidence type="ECO:0000256" key="2">
    <source>
        <dbReference type="ARBA" id="ARBA00022723"/>
    </source>
</evidence>
<sequence length="316" mass="32283">MKPSQPFPLLAAAAAAAATSAHAINILQSNDDGWAETNIRTLHATLTNQSHNVILSAPADNKSGSSSLDSPPLPRLTPCQFSSCPAPGPAVATDPENPRAQYVNSFPVTALKAGINDLAPLFFGGGGGEGGQKVQLAVTGPNVGSNLDIQVPFSGTVGAAVEAVKQGIPALAFSGRSGEPTAFGEQTPLYARLYADLAAEVVAAVTAAAPEGAFLPEGVWLNVNFPEVVEGEGERCTQAGEFRFVLSRINPGILSGEDVETCGNGGRLPTERSVVDTEGGCFVSVSVGDAADKTTADKEAQEAVLARLGGFLSCLP</sequence>
<feature type="chain" id="PRO_5004823886" evidence="5">
    <location>
        <begin position="24"/>
        <end position="316"/>
    </location>
</feature>
<dbReference type="Gene3D" id="3.40.1210.10">
    <property type="entry name" value="Survival protein SurE-like phosphatase/nucleotidase"/>
    <property type="match status" value="1"/>
</dbReference>
<accession>W2RWV4</accession>
<dbReference type="GeneID" id="19972511"/>
<reference evidence="7 8" key="1">
    <citation type="submission" date="2013-03" db="EMBL/GenBank/DDBJ databases">
        <title>The Genome Sequence of Phialophora europaea CBS 101466.</title>
        <authorList>
            <consortium name="The Broad Institute Genomics Platform"/>
            <person name="Cuomo C."/>
            <person name="de Hoog S."/>
            <person name="Gorbushina A."/>
            <person name="Walker B."/>
            <person name="Young S.K."/>
            <person name="Zeng Q."/>
            <person name="Gargeya S."/>
            <person name="Fitzgerald M."/>
            <person name="Haas B."/>
            <person name="Abouelleil A."/>
            <person name="Allen A.W."/>
            <person name="Alvarado L."/>
            <person name="Arachchi H.M."/>
            <person name="Berlin A.M."/>
            <person name="Chapman S.B."/>
            <person name="Gainer-Dewar J."/>
            <person name="Goldberg J."/>
            <person name="Griggs A."/>
            <person name="Gujja S."/>
            <person name="Hansen M."/>
            <person name="Howarth C."/>
            <person name="Imamovic A."/>
            <person name="Ireland A."/>
            <person name="Larimer J."/>
            <person name="McCowan C."/>
            <person name="Murphy C."/>
            <person name="Pearson M."/>
            <person name="Poon T.W."/>
            <person name="Priest M."/>
            <person name="Roberts A."/>
            <person name="Saif S."/>
            <person name="Shea T."/>
            <person name="Sisk P."/>
            <person name="Sykes S."/>
            <person name="Wortman J."/>
            <person name="Nusbaum C."/>
            <person name="Birren B."/>
        </authorList>
    </citation>
    <scope>NUCLEOTIDE SEQUENCE [LARGE SCALE GENOMIC DNA]</scope>
    <source>
        <strain evidence="7 8">CBS 101466</strain>
    </source>
</reference>
<evidence type="ECO:0000256" key="1">
    <source>
        <dbReference type="ARBA" id="ARBA00011062"/>
    </source>
</evidence>
<dbReference type="PANTHER" id="PTHR30457:SF0">
    <property type="entry name" value="PHOSPHATASE, PUTATIVE (AFU_ORTHOLOGUE AFUA_4G01070)-RELATED"/>
    <property type="match status" value="1"/>
</dbReference>
<keyword evidence="8" id="KW-1185">Reference proteome</keyword>
<dbReference type="InterPro" id="IPR030048">
    <property type="entry name" value="SurE"/>
</dbReference>
<dbReference type="PANTHER" id="PTHR30457">
    <property type="entry name" value="5'-NUCLEOTIDASE SURE"/>
    <property type="match status" value="1"/>
</dbReference>
<dbReference type="InterPro" id="IPR002828">
    <property type="entry name" value="SurE-like_Pase/nucleotidase"/>
</dbReference>
<dbReference type="InParanoid" id="W2RWV4"/>
<dbReference type="SUPFAM" id="SSF64167">
    <property type="entry name" value="SurE-like"/>
    <property type="match status" value="1"/>
</dbReference>
<gene>
    <name evidence="7" type="ORF">HMPREF1541_05172</name>
</gene>
<dbReference type="AlphaFoldDB" id="W2RWV4"/>
<dbReference type="VEuPathDB" id="FungiDB:HMPREF1541_05172"/>
<keyword evidence="5" id="KW-0732">Signal</keyword>
<evidence type="ECO:0000256" key="4">
    <source>
        <dbReference type="SAM" id="MobiDB-lite"/>
    </source>
</evidence>
<evidence type="ECO:0000256" key="3">
    <source>
        <dbReference type="ARBA" id="ARBA00022801"/>
    </source>
</evidence>
<evidence type="ECO:0000259" key="6">
    <source>
        <dbReference type="Pfam" id="PF01975"/>
    </source>
</evidence>
<proteinExistence type="inferred from homology"/>
<keyword evidence="2" id="KW-0479">Metal-binding</keyword>
<dbReference type="OrthoDB" id="4018688at2759"/>
<organism evidence="7 8">
    <name type="scientific">Cyphellophora europaea (strain CBS 101466)</name>
    <name type="common">Phialophora europaea</name>
    <dbReference type="NCBI Taxonomy" id="1220924"/>
    <lineage>
        <taxon>Eukaryota</taxon>
        <taxon>Fungi</taxon>
        <taxon>Dikarya</taxon>
        <taxon>Ascomycota</taxon>
        <taxon>Pezizomycotina</taxon>
        <taxon>Eurotiomycetes</taxon>
        <taxon>Chaetothyriomycetidae</taxon>
        <taxon>Chaetothyriales</taxon>
        <taxon>Cyphellophoraceae</taxon>
        <taxon>Cyphellophora</taxon>
    </lineage>
</organism>
<feature type="signal peptide" evidence="5">
    <location>
        <begin position="1"/>
        <end position="23"/>
    </location>
</feature>
<dbReference type="Pfam" id="PF01975">
    <property type="entry name" value="SurE"/>
    <property type="match status" value="1"/>
</dbReference>
<feature type="region of interest" description="Disordered" evidence="4">
    <location>
        <begin position="56"/>
        <end position="76"/>
    </location>
</feature>
<feature type="domain" description="Survival protein SurE-like phosphatase/nucleotidase" evidence="6">
    <location>
        <begin position="26"/>
        <end position="240"/>
    </location>
</feature>
<dbReference type="STRING" id="1220924.W2RWV4"/>
<protein>
    <submittedName>
        <fullName evidence="7">5'/3'-nucleotidase SurE</fullName>
    </submittedName>
</protein>